<feature type="domain" description="HAMP" evidence="13">
    <location>
        <begin position="307"/>
        <end position="365"/>
    </location>
</feature>
<keyword evidence="7 9" id="KW-0807">Transducer</keyword>
<evidence type="ECO:0000256" key="2">
    <source>
        <dbReference type="ARBA" id="ARBA00022475"/>
    </source>
</evidence>
<keyword evidence="4 11" id="KW-0812">Transmembrane</keyword>
<accession>A0A931AYY6</accession>
<organism evidence="14 15">
    <name type="scientific">Halonatronomonas betaini</name>
    <dbReference type="NCBI Taxonomy" id="2778430"/>
    <lineage>
        <taxon>Bacteria</taxon>
        <taxon>Bacillati</taxon>
        <taxon>Bacillota</taxon>
        <taxon>Clostridia</taxon>
        <taxon>Halanaerobiales</taxon>
        <taxon>Halarsenatibacteraceae</taxon>
        <taxon>Halonatronomonas</taxon>
    </lineage>
</organism>
<dbReference type="EMBL" id="JADPIE010000005">
    <property type="protein sequence ID" value="MBF8437363.1"/>
    <property type="molecule type" value="Genomic_DNA"/>
</dbReference>
<keyword evidence="15" id="KW-1185">Reference proteome</keyword>
<dbReference type="Gene3D" id="3.30.450.20">
    <property type="entry name" value="PAS domain"/>
    <property type="match status" value="2"/>
</dbReference>
<keyword evidence="10" id="KW-0175">Coiled coil</keyword>
<dbReference type="CDD" id="cd12913">
    <property type="entry name" value="PDC1_MCP_like"/>
    <property type="match status" value="1"/>
</dbReference>
<proteinExistence type="inferred from homology"/>
<dbReference type="PANTHER" id="PTHR32089:SF112">
    <property type="entry name" value="LYSOZYME-LIKE PROTEIN-RELATED"/>
    <property type="match status" value="1"/>
</dbReference>
<protein>
    <submittedName>
        <fullName evidence="14">Methyl-accepting chemotaxis protein</fullName>
    </submittedName>
</protein>
<dbReference type="Proteomes" id="UP000621436">
    <property type="component" value="Unassembled WGS sequence"/>
</dbReference>
<feature type="transmembrane region" description="Helical" evidence="11">
    <location>
        <begin position="9"/>
        <end position="32"/>
    </location>
</feature>
<evidence type="ECO:0000256" key="9">
    <source>
        <dbReference type="PROSITE-ProRule" id="PRU00284"/>
    </source>
</evidence>
<dbReference type="GO" id="GO:0007165">
    <property type="term" value="P:signal transduction"/>
    <property type="evidence" value="ECO:0007669"/>
    <property type="project" value="UniProtKB-KW"/>
</dbReference>
<dbReference type="SMART" id="SM00283">
    <property type="entry name" value="MA"/>
    <property type="match status" value="1"/>
</dbReference>
<feature type="transmembrane region" description="Helical" evidence="11">
    <location>
        <begin position="285"/>
        <end position="305"/>
    </location>
</feature>
<sequence length="670" mass="73931">MFKKLKNSIIFKINSLLFISILIGLVAMGVFVTRTIRTELEEIAIERNQEAVQAFQADLESFFSNQEDLLRATSNLDSVQSIDEDAMFADFDYAIDINPDLLHIYLGSEEGEMFIRPETELPEGFDPRERPWYQEASDADQGEAIWTDPYVDAGTGQLIISAAIPAFDQNDDFIGVVAADISLELMSNLVETYEIGETGYPYIASNDGTLIAHPDSSMVEAEFNISEVFDTTGILGAGETGNLEYQYEGVDSIASYAPLEQIDATVFAQINQAEAFASAVDLRNIIIIISILALIGITLIISYFIRKHVLRPIVNLNGVITRLADFDLRFDEDHEANKYLEWEDEIGDITRSIAEMQQNLYETVERESRISDNLAASSQELSANSEEISASAEQVSTAIEQVASGAEEQSAQVDETKNIVGSLSAQINSINETAEKMEDQARNVSSSIETGNRDVNNSITQVNQVSSNVKEMAEQITDLERLSQEIEDIVELISGISEQTNLLALNAAIEAARAGEAGRGFSVVADEIRELAEETTASTEKIDNLINEIKKNINNTAKMMNESEEVVDESVSAIKHTEESFAEIDKAVESLNAYIDEIAEKNQQMIENNKQVNDAIKEIAQVSEEASTNAEEVAASSEEQAASTQEIVRASEDLAEMAQELSEIVERYQL</sequence>
<dbReference type="InterPro" id="IPR004089">
    <property type="entry name" value="MCPsignal_dom"/>
</dbReference>
<dbReference type="GO" id="GO:0005886">
    <property type="term" value="C:plasma membrane"/>
    <property type="evidence" value="ECO:0007669"/>
    <property type="project" value="UniProtKB-SubCell"/>
</dbReference>
<dbReference type="SMART" id="SM00304">
    <property type="entry name" value="HAMP"/>
    <property type="match status" value="3"/>
</dbReference>
<evidence type="ECO:0000256" key="10">
    <source>
        <dbReference type="SAM" id="Coils"/>
    </source>
</evidence>
<dbReference type="Pfam" id="PF02743">
    <property type="entry name" value="dCache_1"/>
    <property type="match status" value="1"/>
</dbReference>
<keyword evidence="3" id="KW-0145">Chemotaxis</keyword>
<dbReference type="GO" id="GO:0006935">
    <property type="term" value="P:chemotaxis"/>
    <property type="evidence" value="ECO:0007669"/>
    <property type="project" value="UniProtKB-KW"/>
</dbReference>
<dbReference type="Gene3D" id="1.10.287.950">
    <property type="entry name" value="Methyl-accepting chemotaxis protein"/>
    <property type="match status" value="1"/>
</dbReference>
<dbReference type="AlphaFoldDB" id="A0A931AYY6"/>
<dbReference type="SUPFAM" id="SSF103190">
    <property type="entry name" value="Sensory domain-like"/>
    <property type="match status" value="1"/>
</dbReference>
<dbReference type="RefSeq" id="WP_270454337.1">
    <property type="nucleotide sequence ID" value="NZ_JADPIE010000005.1"/>
</dbReference>
<feature type="domain" description="Methyl-accepting transducer" evidence="12">
    <location>
        <begin position="384"/>
        <end position="634"/>
    </location>
</feature>
<evidence type="ECO:0000259" key="12">
    <source>
        <dbReference type="PROSITE" id="PS50111"/>
    </source>
</evidence>
<evidence type="ECO:0000256" key="8">
    <source>
        <dbReference type="ARBA" id="ARBA00029447"/>
    </source>
</evidence>
<dbReference type="CDD" id="cd11386">
    <property type="entry name" value="MCP_signal"/>
    <property type="match status" value="1"/>
</dbReference>
<dbReference type="InterPro" id="IPR003660">
    <property type="entry name" value="HAMP_dom"/>
</dbReference>
<comment type="caution">
    <text evidence="14">The sequence shown here is derived from an EMBL/GenBank/DDBJ whole genome shotgun (WGS) entry which is preliminary data.</text>
</comment>
<comment type="similarity">
    <text evidence="8">Belongs to the methyl-accepting chemotaxis (MCP) protein family.</text>
</comment>
<evidence type="ECO:0000256" key="6">
    <source>
        <dbReference type="ARBA" id="ARBA00023136"/>
    </source>
</evidence>
<gene>
    <name evidence="14" type="ORF">I0Q91_09750</name>
</gene>
<dbReference type="Pfam" id="PF00015">
    <property type="entry name" value="MCPsignal"/>
    <property type="match status" value="1"/>
</dbReference>
<evidence type="ECO:0000256" key="7">
    <source>
        <dbReference type="ARBA" id="ARBA00023224"/>
    </source>
</evidence>
<dbReference type="Gene3D" id="1.10.8.500">
    <property type="entry name" value="HAMP domain in histidine kinase"/>
    <property type="match status" value="1"/>
</dbReference>
<evidence type="ECO:0000259" key="13">
    <source>
        <dbReference type="PROSITE" id="PS50885"/>
    </source>
</evidence>
<dbReference type="PROSITE" id="PS50111">
    <property type="entry name" value="CHEMOTAXIS_TRANSDUC_2"/>
    <property type="match status" value="1"/>
</dbReference>
<keyword evidence="2" id="KW-1003">Cell membrane</keyword>
<dbReference type="InterPro" id="IPR033479">
    <property type="entry name" value="dCache_1"/>
</dbReference>
<evidence type="ECO:0000313" key="14">
    <source>
        <dbReference type="EMBL" id="MBF8437363.1"/>
    </source>
</evidence>
<evidence type="ECO:0000256" key="5">
    <source>
        <dbReference type="ARBA" id="ARBA00022989"/>
    </source>
</evidence>
<evidence type="ECO:0000313" key="15">
    <source>
        <dbReference type="Proteomes" id="UP000621436"/>
    </source>
</evidence>
<evidence type="ECO:0000256" key="4">
    <source>
        <dbReference type="ARBA" id="ARBA00022692"/>
    </source>
</evidence>
<dbReference type="SUPFAM" id="SSF58104">
    <property type="entry name" value="Methyl-accepting chemotaxis protein (MCP) signaling domain"/>
    <property type="match status" value="1"/>
</dbReference>
<keyword evidence="5 11" id="KW-1133">Transmembrane helix</keyword>
<name>A0A931AYY6_9FIRM</name>
<evidence type="ECO:0000256" key="1">
    <source>
        <dbReference type="ARBA" id="ARBA00004651"/>
    </source>
</evidence>
<keyword evidence="6 11" id="KW-0472">Membrane</keyword>
<feature type="coiled-coil region" evidence="10">
    <location>
        <begin position="528"/>
        <end position="667"/>
    </location>
</feature>
<dbReference type="CDD" id="cd12912">
    <property type="entry name" value="PDC2_MCP_like"/>
    <property type="match status" value="1"/>
</dbReference>
<reference evidence="14" key="1">
    <citation type="submission" date="2020-11" db="EMBL/GenBank/DDBJ databases">
        <title>Halonatronomonas betainensis gen. nov., sp. nov. a novel haloalkaliphilic representative of the family Halanaerobiacae capable of betaine degradation.</title>
        <authorList>
            <person name="Boltyanskaya Y."/>
            <person name="Kevbrin V."/>
            <person name="Detkova E."/>
            <person name="Grouzdev D.S."/>
            <person name="Koziaeva V."/>
            <person name="Zhilina T."/>
        </authorList>
    </citation>
    <scope>NUCLEOTIDE SEQUENCE</scope>
    <source>
        <strain evidence="14">Z-7014</strain>
    </source>
</reference>
<dbReference type="PANTHER" id="PTHR32089">
    <property type="entry name" value="METHYL-ACCEPTING CHEMOTAXIS PROTEIN MCPB"/>
    <property type="match status" value="1"/>
</dbReference>
<feature type="coiled-coil region" evidence="10">
    <location>
        <begin position="420"/>
        <end position="499"/>
    </location>
</feature>
<dbReference type="PROSITE" id="PS50885">
    <property type="entry name" value="HAMP"/>
    <property type="match status" value="1"/>
</dbReference>
<evidence type="ECO:0000256" key="3">
    <source>
        <dbReference type="ARBA" id="ARBA00022500"/>
    </source>
</evidence>
<comment type="subcellular location">
    <subcellularLocation>
        <location evidence="1">Cell membrane</location>
        <topology evidence="1">Multi-pass membrane protein</topology>
    </subcellularLocation>
</comment>
<evidence type="ECO:0000256" key="11">
    <source>
        <dbReference type="SAM" id="Phobius"/>
    </source>
</evidence>
<dbReference type="InterPro" id="IPR029151">
    <property type="entry name" value="Sensor-like_sf"/>
</dbReference>